<dbReference type="GO" id="GO:0016301">
    <property type="term" value="F:kinase activity"/>
    <property type="evidence" value="ECO:0007669"/>
    <property type="project" value="UniProtKB-KW"/>
</dbReference>
<dbReference type="EMBL" id="LXQA010960015">
    <property type="protein sequence ID" value="MCI78833.1"/>
    <property type="molecule type" value="Genomic_DNA"/>
</dbReference>
<feature type="compositionally biased region" description="Polar residues" evidence="1">
    <location>
        <begin position="29"/>
        <end position="42"/>
    </location>
</feature>
<sequence>MSQDSRITRRQRSGPSSTKHQERAEEFSLSDNNNSAENWGYG</sequence>
<dbReference type="AlphaFoldDB" id="A0A392UUE3"/>
<reference evidence="2 3" key="1">
    <citation type="journal article" date="2018" name="Front. Plant Sci.">
        <title>Red Clover (Trifolium pratense) and Zigzag Clover (T. medium) - A Picture of Genomic Similarities and Differences.</title>
        <authorList>
            <person name="Dluhosova J."/>
            <person name="Istvanek J."/>
            <person name="Nedelnik J."/>
            <person name="Repkova J."/>
        </authorList>
    </citation>
    <scope>NUCLEOTIDE SEQUENCE [LARGE SCALE GENOMIC DNA]</scope>
    <source>
        <strain evidence="3">cv. 10/8</strain>
        <tissue evidence="2">Leaf</tissue>
    </source>
</reference>
<comment type="caution">
    <text evidence="2">The sequence shown here is derived from an EMBL/GenBank/DDBJ whole genome shotgun (WGS) entry which is preliminary data.</text>
</comment>
<accession>A0A392UUE3</accession>
<feature type="region of interest" description="Disordered" evidence="1">
    <location>
        <begin position="1"/>
        <end position="42"/>
    </location>
</feature>
<evidence type="ECO:0000313" key="2">
    <source>
        <dbReference type="EMBL" id="MCI78833.1"/>
    </source>
</evidence>
<protein>
    <submittedName>
        <fullName evidence="2">Serine/threonine-protein kinase-like protein CCR3-like</fullName>
    </submittedName>
</protein>
<organism evidence="2 3">
    <name type="scientific">Trifolium medium</name>
    <dbReference type="NCBI Taxonomy" id="97028"/>
    <lineage>
        <taxon>Eukaryota</taxon>
        <taxon>Viridiplantae</taxon>
        <taxon>Streptophyta</taxon>
        <taxon>Embryophyta</taxon>
        <taxon>Tracheophyta</taxon>
        <taxon>Spermatophyta</taxon>
        <taxon>Magnoliopsida</taxon>
        <taxon>eudicotyledons</taxon>
        <taxon>Gunneridae</taxon>
        <taxon>Pentapetalae</taxon>
        <taxon>rosids</taxon>
        <taxon>fabids</taxon>
        <taxon>Fabales</taxon>
        <taxon>Fabaceae</taxon>
        <taxon>Papilionoideae</taxon>
        <taxon>50 kb inversion clade</taxon>
        <taxon>NPAAA clade</taxon>
        <taxon>Hologalegina</taxon>
        <taxon>IRL clade</taxon>
        <taxon>Trifolieae</taxon>
        <taxon>Trifolium</taxon>
    </lineage>
</organism>
<gene>
    <name evidence="2" type="ORF">A2U01_0100104</name>
</gene>
<dbReference type="Proteomes" id="UP000265520">
    <property type="component" value="Unassembled WGS sequence"/>
</dbReference>
<name>A0A392UUE3_9FABA</name>
<proteinExistence type="predicted"/>
<evidence type="ECO:0000313" key="3">
    <source>
        <dbReference type="Proteomes" id="UP000265520"/>
    </source>
</evidence>
<evidence type="ECO:0000256" key="1">
    <source>
        <dbReference type="SAM" id="MobiDB-lite"/>
    </source>
</evidence>
<keyword evidence="3" id="KW-1185">Reference proteome</keyword>
<feature type="non-terminal residue" evidence="2">
    <location>
        <position position="42"/>
    </location>
</feature>
<keyword evidence="2" id="KW-0418">Kinase</keyword>
<keyword evidence="2" id="KW-0808">Transferase</keyword>